<evidence type="ECO:0000313" key="2">
    <source>
        <dbReference type="Proteomes" id="UP000663852"/>
    </source>
</evidence>
<dbReference type="OrthoDB" id="10049002at2759"/>
<organism evidence="1 2">
    <name type="scientific">Adineta ricciae</name>
    <name type="common">Rotifer</name>
    <dbReference type="NCBI Taxonomy" id="249248"/>
    <lineage>
        <taxon>Eukaryota</taxon>
        <taxon>Metazoa</taxon>
        <taxon>Spiralia</taxon>
        <taxon>Gnathifera</taxon>
        <taxon>Rotifera</taxon>
        <taxon>Eurotatoria</taxon>
        <taxon>Bdelloidea</taxon>
        <taxon>Adinetida</taxon>
        <taxon>Adinetidae</taxon>
        <taxon>Adineta</taxon>
    </lineage>
</organism>
<sequence length="497" mass="59549">MITTIEHFSNEIFHEIFEYLYGNEIYKAFSRLNYRFEQLIDDPCLQYKILIDYSSNEKRTKKKLKRVCQMNKKQIFCISIWTWINNTEIISSLDFNSSYSNLQHLILSYIQPNTISVVLHQLIELPRLYSLTIQTEDTIKTFGKIYQLVFTLPKLRYFKCKADEATNEIINKSLPIASLEQLTSIEQLIIDHPCSLKQLVHLVSYTPKLQYLKFLNLNDNNKKNFNFLSSIQLPNLTFLSIQSYHTMFDTLETYELNGFFHSFWLQRQWILEIEVECDEITYLIHPYKKRWFEYNEQKEIDLSKSRQVILDIVSPEMWYSTLTIHDYIKHIHSAMKIDQLHIRPAIFVVKLIEILELLPELDALKLSTISFSDPRKVTQDEFIQMFCLTNQIRITKLYLGKIRQIQHVYFFLTICPLIKQLEINNLPKKMKIKLFLRLLLIQIKNRSKFSNLRLLCIRLPLIDDKMILKLKQMIQDESLLVDFTIKRMMDKVYLEWK</sequence>
<evidence type="ECO:0000313" key="1">
    <source>
        <dbReference type="EMBL" id="CAF1411447.1"/>
    </source>
</evidence>
<dbReference type="SUPFAM" id="SSF52047">
    <property type="entry name" value="RNI-like"/>
    <property type="match status" value="1"/>
</dbReference>
<accession>A0A815M153</accession>
<gene>
    <name evidence="1" type="ORF">EDS130_LOCUS36759</name>
</gene>
<evidence type="ECO:0008006" key="3">
    <source>
        <dbReference type="Google" id="ProtNLM"/>
    </source>
</evidence>
<reference evidence="1" key="1">
    <citation type="submission" date="2021-02" db="EMBL/GenBank/DDBJ databases">
        <authorList>
            <person name="Nowell W R."/>
        </authorList>
    </citation>
    <scope>NUCLEOTIDE SEQUENCE</scope>
</reference>
<proteinExistence type="predicted"/>
<protein>
    <recommendedName>
        <fullName evidence="3">F-box domain-containing protein</fullName>
    </recommendedName>
</protein>
<dbReference type="Proteomes" id="UP000663852">
    <property type="component" value="Unassembled WGS sequence"/>
</dbReference>
<dbReference type="EMBL" id="CAJNOJ010000347">
    <property type="protein sequence ID" value="CAF1411447.1"/>
    <property type="molecule type" value="Genomic_DNA"/>
</dbReference>
<dbReference type="AlphaFoldDB" id="A0A815M153"/>
<comment type="caution">
    <text evidence="1">The sequence shown here is derived from an EMBL/GenBank/DDBJ whole genome shotgun (WGS) entry which is preliminary data.</text>
</comment>
<name>A0A815M153_ADIRI</name>